<evidence type="ECO:0000259" key="7">
    <source>
        <dbReference type="Pfam" id="PF04321"/>
    </source>
</evidence>
<dbReference type="FunFam" id="3.40.50.720:FF:000357">
    <property type="entry name" value="Methionine adenosyltransferase 2 subunit beta"/>
    <property type="match status" value="1"/>
</dbReference>
<dbReference type="GO" id="GO:0048270">
    <property type="term" value="F:methionine adenosyltransferase regulator activity"/>
    <property type="evidence" value="ECO:0007669"/>
    <property type="project" value="TreeGrafter"/>
</dbReference>
<comment type="subunit">
    <text evidence="6">Heterotrimer; composed of a catalytic MAT2A homodimer that binds one regulatory MAT2B chain. Heterohexamer; composed of a central, catalytic MAT2A homotetramer flanked on either side by a regulatory MAT2B chain. NADP binding increases the affinity for MAT2A.</text>
</comment>
<comment type="similarity">
    <text evidence="2">Belongs to the dTDP-4-dehydrorhamnose reductase family. MAT2B subfamily.</text>
</comment>
<reference evidence="8" key="1">
    <citation type="submission" date="2023-08" db="EMBL/GenBank/DDBJ databases">
        <authorList>
            <person name="Alioto T."/>
            <person name="Alioto T."/>
            <person name="Gomez Garrido J."/>
        </authorList>
    </citation>
    <scope>NUCLEOTIDE SEQUENCE</scope>
</reference>
<evidence type="ECO:0000256" key="3">
    <source>
        <dbReference type="ARBA" id="ARBA00021596"/>
    </source>
</evidence>
<dbReference type="PANTHER" id="PTHR10491">
    <property type="entry name" value="DTDP-4-DEHYDRORHAMNOSE REDUCTASE"/>
    <property type="match status" value="1"/>
</dbReference>
<dbReference type="GO" id="GO:0048269">
    <property type="term" value="C:methionine adenosyltransferase complex"/>
    <property type="evidence" value="ECO:0007669"/>
    <property type="project" value="TreeGrafter"/>
</dbReference>
<feature type="domain" description="RmlD-like substrate binding" evidence="7">
    <location>
        <begin position="3"/>
        <end position="295"/>
    </location>
</feature>
<dbReference type="Pfam" id="PF04321">
    <property type="entry name" value="RmlD_sub_bind"/>
    <property type="match status" value="1"/>
</dbReference>
<name>A0AA36AWI9_OCTVU</name>
<organism evidence="8 9">
    <name type="scientific">Octopus vulgaris</name>
    <name type="common">Common octopus</name>
    <dbReference type="NCBI Taxonomy" id="6645"/>
    <lineage>
        <taxon>Eukaryota</taxon>
        <taxon>Metazoa</taxon>
        <taxon>Spiralia</taxon>
        <taxon>Lophotrochozoa</taxon>
        <taxon>Mollusca</taxon>
        <taxon>Cephalopoda</taxon>
        <taxon>Coleoidea</taxon>
        <taxon>Octopodiformes</taxon>
        <taxon>Octopoda</taxon>
        <taxon>Incirrata</taxon>
        <taxon>Octopodidae</taxon>
        <taxon>Octopus</taxon>
    </lineage>
</organism>
<keyword evidence="9" id="KW-1185">Reference proteome</keyword>
<evidence type="ECO:0000256" key="6">
    <source>
        <dbReference type="ARBA" id="ARBA00046786"/>
    </source>
</evidence>
<dbReference type="Proteomes" id="UP001162480">
    <property type="component" value="Chromosome 5"/>
</dbReference>
<dbReference type="EMBL" id="OX597818">
    <property type="protein sequence ID" value="CAI9722562.1"/>
    <property type="molecule type" value="Genomic_DNA"/>
</dbReference>
<comment type="function">
    <text evidence="5">Regulatory subunit of S-adenosylmethionine synthetase 2, an enzyme that catalyzes the formation of S-adenosylmethionine from methionine and ATP. Regulates MAT2A catalytic activity by changing its kinetic properties, increasing its affinity for L-methionine. Can bind NADP (in vitro).</text>
</comment>
<dbReference type="SUPFAM" id="SSF51735">
    <property type="entry name" value="NAD(P)-binding Rossmann-fold domains"/>
    <property type="match status" value="1"/>
</dbReference>
<evidence type="ECO:0000256" key="4">
    <source>
        <dbReference type="ARBA" id="ARBA00029977"/>
    </source>
</evidence>
<protein>
    <recommendedName>
        <fullName evidence="3">Methionine adenosyltransferase 2 subunit beta</fullName>
    </recommendedName>
    <alternativeName>
        <fullName evidence="4">Methionine adenosyltransferase II beta</fullName>
    </alternativeName>
</protein>
<comment type="pathway">
    <text evidence="1">Amino-acid biosynthesis; S-adenosyl-L-methionine biosynthesis; S-adenosyl-L-methionine from L-methionine: step 1/1.</text>
</comment>
<dbReference type="Gene3D" id="3.40.50.720">
    <property type="entry name" value="NAD(P)-binding Rossmann-like Domain"/>
    <property type="match status" value="1"/>
</dbReference>
<evidence type="ECO:0000313" key="9">
    <source>
        <dbReference type="Proteomes" id="UP001162480"/>
    </source>
</evidence>
<dbReference type="GO" id="GO:0006556">
    <property type="term" value="P:S-adenosylmethionine biosynthetic process"/>
    <property type="evidence" value="ECO:0007669"/>
    <property type="project" value="TreeGrafter"/>
</dbReference>
<dbReference type="InterPro" id="IPR036291">
    <property type="entry name" value="NAD(P)-bd_dom_sf"/>
</dbReference>
<gene>
    <name evidence="8" type="ORF">OCTVUL_1B029183</name>
</gene>
<dbReference type="CDD" id="cd05254">
    <property type="entry name" value="dTDP_HR_like_SDR_e"/>
    <property type="match status" value="1"/>
</dbReference>
<dbReference type="InterPro" id="IPR029903">
    <property type="entry name" value="RmlD-like-bd"/>
</dbReference>
<evidence type="ECO:0000256" key="1">
    <source>
        <dbReference type="ARBA" id="ARBA00005224"/>
    </source>
</evidence>
<dbReference type="PANTHER" id="PTHR10491:SF4">
    <property type="entry name" value="METHIONINE ADENOSYLTRANSFERASE 2 SUBUNIT BETA"/>
    <property type="match status" value="1"/>
</dbReference>
<dbReference type="AlphaFoldDB" id="A0AA36AWI9"/>
<sequence>MKRVLITGASGLLGRAVIKKFQSEPEKWNVYGTAFKRATQSLHKLDLTDEKEVFKTVSKFKPDVIIHCAAERRPDIVENNEEASYKLNVEATIALCKAAVESSSWLLYISTDYVFDGTSPPYNVTDAPNPLNKYGLSKLQGEKAVQNISSDFAILRVPILYGQVEFLEESAVTILLKSILNSGVTSHSSHYERRYPTHCDDLASLIMLISEKKCFQQEKISGVFHWSGNDNMTKYDMMTAMADIFGLDMSHIVADDKNNPGTKRPYNAHLSSERLENLGINVDKTPFRNGIKDVLCPFVSS</sequence>
<proteinExistence type="inferred from homology"/>
<evidence type="ECO:0000256" key="2">
    <source>
        <dbReference type="ARBA" id="ARBA00008656"/>
    </source>
</evidence>
<evidence type="ECO:0000313" key="8">
    <source>
        <dbReference type="EMBL" id="CAI9722562.1"/>
    </source>
</evidence>
<dbReference type="InterPro" id="IPR005913">
    <property type="entry name" value="dTDP_dehydrorham_reduct"/>
</dbReference>
<accession>A0AA36AWI9</accession>
<evidence type="ECO:0000256" key="5">
    <source>
        <dbReference type="ARBA" id="ARBA00045998"/>
    </source>
</evidence>